<keyword evidence="5" id="KW-1185">Reference proteome</keyword>
<organism evidence="4 5">
    <name type="scientific">Pseudonocardia oroxyli</name>
    <dbReference type="NCBI Taxonomy" id="366584"/>
    <lineage>
        <taxon>Bacteria</taxon>
        <taxon>Bacillati</taxon>
        <taxon>Actinomycetota</taxon>
        <taxon>Actinomycetes</taxon>
        <taxon>Pseudonocardiales</taxon>
        <taxon>Pseudonocardiaceae</taxon>
        <taxon>Pseudonocardia</taxon>
    </lineage>
</organism>
<gene>
    <name evidence="4" type="ORF">SAMN05216377_11766</name>
</gene>
<dbReference type="UniPathway" id="UPA00148"/>
<dbReference type="PROSITE" id="PS51014">
    <property type="entry name" value="COBK_CBIJ"/>
    <property type="match status" value="1"/>
</dbReference>
<dbReference type="AlphaFoldDB" id="A0A1G7YIE9"/>
<dbReference type="NCBIfam" id="TIGR00715">
    <property type="entry name" value="precor6x_red"/>
    <property type="match status" value="1"/>
</dbReference>
<dbReference type="OrthoDB" id="5183775at2"/>
<accession>A0A1G7YIE9</accession>
<evidence type="ECO:0000313" key="5">
    <source>
        <dbReference type="Proteomes" id="UP000198967"/>
    </source>
</evidence>
<dbReference type="Pfam" id="PF02571">
    <property type="entry name" value="CbiJ"/>
    <property type="match status" value="1"/>
</dbReference>
<dbReference type="STRING" id="366584.SAMN05216377_11766"/>
<keyword evidence="2" id="KW-0169">Cobalamin biosynthesis</keyword>
<dbReference type="GO" id="GO:0009236">
    <property type="term" value="P:cobalamin biosynthetic process"/>
    <property type="evidence" value="ECO:0007669"/>
    <property type="project" value="UniProtKB-UniPathway"/>
</dbReference>
<dbReference type="PANTHER" id="PTHR36925">
    <property type="entry name" value="COBALT-PRECORRIN-6A REDUCTASE"/>
    <property type="match status" value="1"/>
</dbReference>
<reference evidence="4 5" key="1">
    <citation type="submission" date="2016-10" db="EMBL/GenBank/DDBJ databases">
        <authorList>
            <person name="de Groot N.N."/>
        </authorList>
    </citation>
    <scope>NUCLEOTIDE SEQUENCE [LARGE SCALE GENOMIC DNA]</scope>
    <source>
        <strain evidence="4 5">CGMCC 4.3143</strain>
    </source>
</reference>
<keyword evidence="3" id="KW-0560">Oxidoreductase</keyword>
<dbReference type="Proteomes" id="UP000198967">
    <property type="component" value="Unassembled WGS sequence"/>
</dbReference>
<sequence length="237" mass="24483">MPVLILGGTSDARALAELLPGSISSLAGRVRQPVLPPGEVRIGGFGGVDGLVSYLRSAGITAVVDATHPFAAQMTAHAAQACALAGVPLVVLRRPGWSGAFTRVPSLAVAADVLPSLGSRVFLTTGRQDLALFAGSDLWFLVRSVDPPAPPTPRRMVSVLDRGPFTVEGETALMREHAIDVLVTKDSGGPTGAKLQAAQSLGIPVLMIDRPPLPPGVEAVDTPAAAADWTAHRTMEP</sequence>
<dbReference type="PANTHER" id="PTHR36925:SF1">
    <property type="entry name" value="COBALT-PRECORRIN-6A REDUCTASE"/>
    <property type="match status" value="1"/>
</dbReference>
<evidence type="ECO:0000256" key="2">
    <source>
        <dbReference type="ARBA" id="ARBA00022573"/>
    </source>
</evidence>
<comment type="pathway">
    <text evidence="1">Cofactor biosynthesis; adenosylcobalamin biosynthesis.</text>
</comment>
<dbReference type="EMBL" id="FNBE01000017">
    <property type="protein sequence ID" value="SDG96348.1"/>
    <property type="molecule type" value="Genomic_DNA"/>
</dbReference>
<proteinExistence type="predicted"/>
<dbReference type="GO" id="GO:0016994">
    <property type="term" value="F:precorrin-6A reductase activity"/>
    <property type="evidence" value="ECO:0007669"/>
    <property type="project" value="InterPro"/>
</dbReference>
<evidence type="ECO:0000313" key="4">
    <source>
        <dbReference type="EMBL" id="SDG96348.1"/>
    </source>
</evidence>
<dbReference type="RefSeq" id="WP_093088743.1">
    <property type="nucleotide sequence ID" value="NZ_FNBE01000017.1"/>
</dbReference>
<dbReference type="NCBIfam" id="NF005968">
    <property type="entry name" value="PRK08057.1-2"/>
    <property type="match status" value="1"/>
</dbReference>
<evidence type="ECO:0000256" key="1">
    <source>
        <dbReference type="ARBA" id="ARBA00004953"/>
    </source>
</evidence>
<name>A0A1G7YIE9_PSEOR</name>
<protein>
    <submittedName>
        <fullName evidence="4">Precorrin-6A/cobalt-precorrin-6A reductase</fullName>
    </submittedName>
</protein>
<evidence type="ECO:0000256" key="3">
    <source>
        <dbReference type="ARBA" id="ARBA00023002"/>
    </source>
</evidence>
<dbReference type="InterPro" id="IPR003723">
    <property type="entry name" value="Precorrin-6x_reduct"/>
</dbReference>